<dbReference type="InterPro" id="IPR036322">
    <property type="entry name" value="WD40_repeat_dom_sf"/>
</dbReference>
<dbReference type="GO" id="GO:0005524">
    <property type="term" value="F:ATP binding"/>
    <property type="evidence" value="ECO:0007669"/>
    <property type="project" value="UniProtKB-KW"/>
</dbReference>
<evidence type="ECO:0000256" key="3">
    <source>
        <dbReference type="ARBA" id="ARBA00022574"/>
    </source>
</evidence>
<dbReference type="GO" id="GO:0045324">
    <property type="term" value="P:late endosome to vacuole transport"/>
    <property type="evidence" value="ECO:0007669"/>
    <property type="project" value="InterPro"/>
</dbReference>
<dbReference type="Gene3D" id="1.10.510.10">
    <property type="entry name" value="Transferase(Phosphotransferase) domain 1"/>
    <property type="match status" value="1"/>
</dbReference>
<dbReference type="PROSITE" id="PS50077">
    <property type="entry name" value="HEAT_REPEAT"/>
    <property type="match status" value="1"/>
</dbReference>
<dbReference type="Proteomes" id="UP000602905">
    <property type="component" value="Unassembled WGS sequence"/>
</dbReference>
<dbReference type="EMBL" id="JACYCD010000692">
    <property type="protein sequence ID" value="KAF8688669.1"/>
    <property type="molecule type" value="Genomic_DNA"/>
</dbReference>
<evidence type="ECO:0000259" key="14">
    <source>
        <dbReference type="PROSITE" id="PS50089"/>
    </source>
</evidence>
<dbReference type="GO" id="GO:0034272">
    <property type="term" value="C:phosphatidylinositol 3-kinase complex, class III, type II"/>
    <property type="evidence" value="ECO:0007669"/>
    <property type="project" value="TreeGrafter"/>
</dbReference>
<dbReference type="InterPro" id="IPR015943">
    <property type="entry name" value="WD40/YVTN_repeat-like_dom_sf"/>
</dbReference>
<evidence type="ECO:0000313" key="15">
    <source>
        <dbReference type="EMBL" id="KAF8688669.1"/>
    </source>
</evidence>
<evidence type="ECO:0000256" key="11">
    <source>
        <dbReference type="PROSITE-ProRule" id="PRU00221"/>
    </source>
</evidence>
<dbReference type="PROSITE" id="PS50294">
    <property type="entry name" value="WD_REPEATS_REGION"/>
    <property type="match status" value="1"/>
</dbReference>
<evidence type="ECO:0000256" key="10">
    <source>
        <dbReference type="PROSITE-ProRule" id="PRU00175"/>
    </source>
</evidence>
<keyword evidence="2" id="KW-0723">Serine/threonine-protein kinase</keyword>
<dbReference type="GO" id="GO:0004674">
    <property type="term" value="F:protein serine/threonine kinase activity"/>
    <property type="evidence" value="ECO:0007669"/>
    <property type="project" value="UniProtKB-KW"/>
</dbReference>
<feature type="compositionally biased region" description="Basic residues" evidence="12">
    <location>
        <begin position="1"/>
        <end position="15"/>
    </location>
</feature>
<dbReference type="Pfam" id="PF13923">
    <property type="entry name" value="zf-C3HC4_2"/>
    <property type="match status" value="1"/>
</dbReference>
<dbReference type="GO" id="GO:0006623">
    <property type="term" value="P:protein targeting to vacuole"/>
    <property type="evidence" value="ECO:0007669"/>
    <property type="project" value="TreeGrafter"/>
</dbReference>
<dbReference type="InterPro" id="IPR001841">
    <property type="entry name" value="Znf_RING"/>
</dbReference>
<dbReference type="InterPro" id="IPR001680">
    <property type="entry name" value="WD40_rpt"/>
</dbReference>
<evidence type="ECO:0000256" key="8">
    <source>
        <dbReference type="ARBA" id="ARBA00022840"/>
    </source>
</evidence>
<evidence type="ECO:0000256" key="9">
    <source>
        <dbReference type="PROSITE-ProRule" id="PRU00103"/>
    </source>
</evidence>
<dbReference type="InterPro" id="IPR000719">
    <property type="entry name" value="Prot_kinase_dom"/>
</dbReference>
<dbReference type="PROSITE" id="PS50011">
    <property type="entry name" value="PROTEIN_KINASE_DOM"/>
    <property type="match status" value="1"/>
</dbReference>
<feature type="compositionally biased region" description="Acidic residues" evidence="12">
    <location>
        <begin position="482"/>
        <end position="497"/>
    </location>
</feature>
<dbReference type="FunFam" id="1.10.510.10:FF:000497">
    <property type="entry name" value="Phosphoinositide 3-kinase regulatory subunit"/>
    <property type="match status" value="1"/>
</dbReference>
<dbReference type="SUPFAM" id="SSF50978">
    <property type="entry name" value="WD40 repeat-like"/>
    <property type="match status" value="1"/>
</dbReference>
<feature type="domain" description="RING-type" evidence="14">
    <location>
        <begin position="172"/>
        <end position="227"/>
    </location>
</feature>
<keyword evidence="10" id="KW-0479">Metal-binding</keyword>
<dbReference type="InterPro" id="IPR013083">
    <property type="entry name" value="Znf_RING/FYVE/PHD"/>
</dbReference>
<dbReference type="InterPro" id="IPR055231">
    <property type="entry name" value="2AA_helical"/>
</dbReference>
<feature type="compositionally biased region" description="Basic and acidic residues" evidence="12">
    <location>
        <begin position="16"/>
        <end position="31"/>
    </location>
</feature>
<proteinExistence type="predicted"/>
<dbReference type="InterPro" id="IPR021133">
    <property type="entry name" value="HEAT_type_2"/>
</dbReference>
<dbReference type="Gene3D" id="2.130.10.10">
    <property type="entry name" value="YVTN repeat-like/Quinoprotein amine dehydrogenase"/>
    <property type="match status" value="1"/>
</dbReference>
<dbReference type="CDD" id="cd13980">
    <property type="entry name" value="STKc_Vps15"/>
    <property type="match status" value="1"/>
</dbReference>
<dbReference type="Gene3D" id="3.30.40.10">
    <property type="entry name" value="Zinc/RING finger domain, C3HC4 (zinc finger)"/>
    <property type="match status" value="1"/>
</dbReference>
<dbReference type="InterPro" id="IPR045162">
    <property type="entry name" value="Vps15-like"/>
</dbReference>
<evidence type="ECO:0000256" key="1">
    <source>
        <dbReference type="ARBA" id="ARBA00012513"/>
    </source>
</evidence>
<dbReference type="InterPro" id="IPR011989">
    <property type="entry name" value="ARM-like"/>
</dbReference>
<feature type="repeat" description="WD" evidence="11">
    <location>
        <begin position="1804"/>
        <end position="1845"/>
    </location>
</feature>
<dbReference type="GO" id="GO:0016236">
    <property type="term" value="P:macroautophagy"/>
    <property type="evidence" value="ECO:0007669"/>
    <property type="project" value="InterPro"/>
</dbReference>
<dbReference type="OrthoDB" id="242910at2759"/>
<feature type="domain" description="Protein kinase" evidence="13">
    <location>
        <begin position="648"/>
        <end position="934"/>
    </location>
</feature>
<sequence length="2296" mass="252002">MPAARNRKSKAKRPRIPSEDRTDGPEKRARNGGESPLPTNHSNDEVNRLRDRTRASWLKGKWREKTPKRTLMSLAQAADDLFIGTSKQGALANAALSQIQLDTSILEIASTVHGSSPASPKDVPIPETPVVNIKEQELQEEIDRLRGQLEQKDQIISRHESTIETVQNSVHCPVCLDPLWKPFVVVPCGHMACQGCLISWFTSPPPGAADHPDERPRPKRKTCPHCRGLVISRPVEVYGLGGVVATLHPQPPVPFLSNSDAPADPWGDIFRPPPPRAMRDDEDGVRRCPACFYEIWDGECVGCGLAFSDASGDTAFGSDDGSVSVFDDEPRSIYNGGGSLYGGTLYGDEGSNAGSGLSVYGDEVAPVFDYPPRGRVYESYDEDDDEDDSFIDDSELPRPPPAAYFHHYAGSDSEDEQEDTGYHSARGFRSSPAPAPVHAYSRSRSHSSSDLSDDDEDDEEDDFLPGRGRRGRSAETETLPETAEEADDEDDDEEDEASVNPNVVIDIVSDDEDDDEPPVRVAGRRSAAERWGGWSRDEGEPPRGRSLSRRRVMSPEDGSESDEASPGFEPGLQEGELDSPIAVCLAYTYYQFIAVRSSYGVITCTLRASTTRPSRSVQWAMGNSVSGQFNNRPGGALDSYVSELGPDIVYEKSVGSARFLKTVRGRHRNGPLVIKVFIKPSADLTLRDHKARLRSFRDKLADIPNVYTYQAFVESDKAGYVIRQWLASNLTRPFLSPIEKKWIAFQLLCGMKDAHARGAPHGDIKSENVLVTSYNWIYITDFASSKPTYLPEDDPSDFALFFDSSGRRTCYIAPERFYAAGSDISIEKAERERQIQRDFDVTEAMDVFSMGCVIAELFTEGTPTFTLAQLYKYRDKEINAETHLAGLEDPGVKALVLSMIALDPEARPSFAIALETYRGSVFPESFYSFLHEYVAGVNEISSPSVFDAKPLHTPNAPEMHTSPPGLGATPTVPTTTGVETTSYESALPNESDSRIDQLWNEFAMLEPHLIAERTNEEPEKRPDKVVSRTRTTPFRDMFPVELSIPKRVSRLQGDLLANQHGPALIVLSLVCSNIRNCVIPSSKLRGLDLLLALSVHLTDEAKLDRLIPYVIDLLHDEAAVVRSAAIRTMTQVLMLVTVITPSNTSIFPEYIFPNIRHLAVDSEESVRCTFAQCIAPLADAASRYLELGQALKVHGTFKLSDIQDTDETAFEMPYEASLQDLHSAVQDVLTTALVDSASTVKRAVLHNISSLCVFFGRQKTNDVLLSHMITYLNGRDWLLRYAFFDSIVGVAACVGARSLEEYILPLMIQALSDVEETVVYKVLSSLTSLSELGLFQKMRIWELLSATVPFLYHPSIWVRQGAIAFIASSTKLLPPTDVWCILYPGLRQALRADVRAITEQSLLSTLKPSLSRQIFEAAISWAIKSDKSAFWRGQTSKLKSNKESPKDLVSNMRNSAVLPRPGSKGDEDEAQIVKLQQLGMTSIEEAKLVALRDYILKLANTIKSFTARDKDESEVVNVLHGPVAELQKLGVVPQTVFVGTRATISETPSVYAPIGTPGRKSTLDVTPRPYHPLSPRGIHRAGTDTSSRSGSPFAIDDLRRHLGQIEGSPHGLAVPGRIIGRKDSHSSLASGSGIHSPVATDPASDTPTLDFAPSSPSESVSVLSGAQDNDMRRRHLRQLVQDGRGTAPASIVSTRTVATGTLEAPLKSSDISASGRTSPASTVRGEQRPKLRSAGPSGLAFESQGTNVSNLLEQMQMDTIREGIQDFGPKVSSVPIRRRNVPRGTQASRENGSRRADALLISHMNAHDSRVNGIAVSPDHVFFISCSEDRTVKVWDTARLERNVTTKPRHVYTQHHAPVTCVCIIEGTHCFASAGGDGSLHVVRVHVSASSSLPKYGKLQSVREHRCDQFGEYVTWMAYFNVDGSPALLYTTNLSSIVALDLRTMRVLRVLESPRHFGPITCACLDKRQSWLVTGTTSGVLTLWDLRFGLLLRSWTTSNAADGSRRGIHQIVSYPSKSRTRHVIVAVETTNTNAPRTASERLKGTVTLEVWDIEKATLEETFSIADTHDTSGQNIQPPEPCTPIKEGRSASTDAASAIAELIRSRRTREKAQERTKEELDSLPADIVVDPDAPVHAWMRPDVRALLALPDNNSLAQASLGSRKELESSATTIKDKTRGGMLLIGTEARRIHLWDLSKLEKSVVLSGLDAEQGPPFYHTHTPEPQGVVTHTVTFPHPSAAPAQNRGQSRSTLTAQHHQTVMKGHTDAITALACVDLPFKGGIVSGDASGALKVFKME</sequence>
<comment type="caution">
    <text evidence="15">The sequence shown here is derived from an EMBL/GenBank/DDBJ whole genome shotgun (WGS) entry which is preliminary data.</text>
</comment>
<protein>
    <recommendedName>
        <fullName evidence="1">non-specific serine/threonine protein kinase</fullName>
        <ecNumber evidence="1">2.7.11.1</ecNumber>
    </recommendedName>
</protein>
<feature type="compositionally biased region" description="Low complexity" evidence="12">
    <location>
        <begin position="1653"/>
        <end position="1664"/>
    </location>
</feature>
<dbReference type="PANTHER" id="PTHR17583">
    <property type="entry name" value="PHOSPHOINOSITIDE 3-KINASE REGULATORY SUBUNIT 4"/>
    <property type="match status" value="1"/>
</dbReference>
<name>A0A8H7HGZ2_9AGAM</name>
<dbReference type="PROSITE" id="PS50089">
    <property type="entry name" value="ZF_RING_2"/>
    <property type="match status" value="1"/>
</dbReference>
<evidence type="ECO:0000256" key="2">
    <source>
        <dbReference type="ARBA" id="ARBA00022527"/>
    </source>
</evidence>
<dbReference type="GO" id="GO:0008270">
    <property type="term" value="F:zinc ion binding"/>
    <property type="evidence" value="ECO:0007669"/>
    <property type="project" value="UniProtKB-KW"/>
</dbReference>
<feature type="compositionally biased region" description="Acidic residues" evidence="12">
    <location>
        <begin position="451"/>
        <end position="463"/>
    </location>
</feature>
<evidence type="ECO:0000256" key="12">
    <source>
        <dbReference type="SAM" id="MobiDB-lite"/>
    </source>
</evidence>
<evidence type="ECO:0000256" key="4">
    <source>
        <dbReference type="ARBA" id="ARBA00022679"/>
    </source>
</evidence>
<dbReference type="SMART" id="SM00220">
    <property type="entry name" value="S_TKc"/>
    <property type="match status" value="1"/>
</dbReference>
<keyword evidence="8" id="KW-0067">ATP-binding</keyword>
<feature type="compositionally biased region" description="Acidic residues" evidence="12">
    <location>
        <begin position="379"/>
        <end position="394"/>
    </location>
</feature>
<dbReference type="CDD" id="cd16449">
    <property type="entry name" value="RING-HC"/>
    <property type="match status" value="1"/>
</dbReference>
<dbReference type="Pfam" id="PF00400">
    <property type="entry name" value="WD40"/>
    <property type="match status" value="3"/>
</dbReference>
<feature type="repeat" description="HEAT" evidence="9">
    <location>
        <begin position="1106"/>
        <end position="1137"/>
    </location>
</feature>
<dbReference type="InterPro" id="IPR016024">
    <property type="entry name" value="ARM-type_fold"/>
</dbReference>
<feature type="region of interest" description="Disordered" evidence="12">
    <location>
        <begin position="1623"/>
        <end position="1672"/>
    </location>
</feature>
<dbReference type="GO" id="GO:0005770">
    <property type="term" value="C:late endosome"/>
    <property type="evidence" value="ECO:0007669"/>
    <property type="project" value="TreeGrafter"/>
</dbReference>
<dbReference type="GO" id="GO:0071561">
    <property type="term" value="C:nucleus-vacuole junction"/>
    <property type="evidence" value="ECO:0007669"/>
    <property type="project" value="TreeGrafter"/>
</dbReference>
<dbReference type="SMART" id="SM00184">
    <property type="entry name" value="RING"/>
    <property type="match status" value="1"/>
</dbReference>
<dbReference type="Pfam" id="PF00069">
    <property type="entry name" value="Pkinase"/>
    <property type="match status" value="1"/>
</dbReference>
<evidence type="ECO:0000313" key="16">
    <source>
        <dbReference type="Proteomes" id="UP000602905"/>
    </source>
</evidence>
<accession>A0A8H7HGZ2</accession>
<dbReference type="SUPFAM" id="SSF57850">
    <property type="entry name" value="RING/U-box"/>
    <property type="match status" value="1"/>
</dbReference>
<feature type="compositionally biased region" description="Polar residues" evidence="12">
    <location>
        <begin position="1709"/>
        <end position="1721"/>
    </location>
</feature>
<keyword evidence="4" id="KW-0808">Transferase</keyword>
<evidence type="ECO:0000256" key="5">
    <source>
        <dbReference type="ARBA" id="ARBA00022737"/>
    </source>
</evidence>
<organism evidence="15 16">
    <name type="scientific">Rhizoctonia solani</name>
    <dbReference type="NCBI Taxonomy" id="456999"/>
    <lineage>
        <taxon>Eukaryota</taxon>
        <taxon>Fungi</taxon>
        <taxon>Dikarya</taxon>
        <taxon>Basidiomycota</taxon>
        <taxon>Agaricomycotina</taxon>
        <taxon>Agaricomycetes</taxon>
        <taxon>Cantharellales</taxon>
        <taxon>Ceratobasidiaceae</taxon>
        <taxon>Rhizoctonia</taxon>
    </lineage>
</organism>
<dbReference type="SUPFAM" id="SSF56112">
    <property type="entry name" value="Protein kinase-like (PK-like)"/>
    <property type="match status" value="1"/>
</dbReference>
<keyword evidence="10" id="KW-0862">Zinc</keyword>
<feature type="compositionally biased region" description="Basic and acidic residues" evidence="12">
    <location>
        <begin position="42"/>
        <end position="52"/>
    </location>
</feature>
<keyword evidence="7 15" id="KW-0418">Kinase</keyword>
<dbReference type="PANTHER" id="PTHR17583:SF0">
    <property type="entry name" value="PHOSPHOINOSITIDE 3-KINASE REGULATORY SUBUNIT 4"/>
    <property type="match status" value="1"/>
</dbReference>
<evidence type="ECO:0000256" key="7">
    <source>
        <dbReference type="ARBA" id="ARBA00022777"/>
    </source>
</evidence>
<reference evidence="15" key="1">
    <citation type="submission" date="2020-09" db="EMBL/GenBank/DDBJ databases">
        <title>Comparative genome analyses of four rice-infecting Rhizoctonia solani isolates reveal extensive enrichment of homogalacturonan modification genes.</title>
        <authorList>
            <person name="Lee D.-Y."/>
            <person name="Jeon J."/>
            <person name="Kim K.-T."/>
            <person name="Cheong K."/>
            <person name="Song H."/>
            <person name="Choi G."/>
            <person name="Ko J."/>
            <person name="Opiyo S.O."/>
            <person name="Zuo S."/>
            <person name="Madhav S."/>
            <person name="Lee Y.-H."/>
            <person name="Wang G.-L."/>
        </authorList>
    </citation>
    <scope>NUCLEOTIDE SEQUENCE</scope>
    <source>
        <strain evidence="15">AG1-IA WGL</strain>
    </source>
</reference>
<gene>
    <name evidence="15" type="ORF">RHS03_09521</name>
</gene>
<feature type="region of interest" description="Disordered" evidence="12">
    <location>
        <begin position="1703"/>
        <end position="1743"/>
    </location>
</feature>
<feature type="region of interest" description="Disordered" evidence="12">
    <location>
        <begin position="371"/>
        <end position="575"/>
    </location>
</feature>
<dbReference type="SMART" id="SM00320">
    <property type="entry name" value="WD40"/>
    <property type="match status" value="5"/>
</dbReference>
<keyword evidence="5" id="KW-0677">Repeat</keyword>
<feature type="region of interest" description="Disordered" evidence="12">
    <location>
        <begin position="1"/>
        <end position="52"/>
    </location>
</feature>
<dbReference type="SUPFAM" id="SSF48371">
    <property type="entry name" value="ARM repeat"/>
    <property type="match status" value="1"/>
</dbReference>
<keyword evidence="10" id="KW-0863">Zinc-finger</keyword>
<dbReference type="PROSITE" id="PS50082">
    <property type="entry name" value="WD_REPEATS_2"/>
    <property type="match status" value="1"/>
</dbReference>
<feature type="non-terminal residue" evidence="15">
    <location>
        <position position="2296"/>
    </location>
</feature>
<dbReference type="Gene3D" id="1.25.10.10">
    <property type="entry name" value="Leucine-rich Repeat Variant"/>
    <property type="match status" value="2"/>
</dbReference>
<keyword evidence="6" id="KW-0547">Nucleotide-binding</keyword>
<dbReference type="Pfam" id="PF22956">
    <property type="entry name" value="VPS15-like_hel"/>
    <property type="match status" value="1"/>
</dbReference>
<evidence type="ECO:0000259" key="13">
    <source>
        <dbReference type="PROSITE" id="PS50011"/>
    </source>
</evidence>
<keyword evidence="3 11" id="KW-0853">WD repeat</keyword>
<dbReference type="EC" id="2.7.11.1" evidence="1"/>
<dbReference type="InterPro" id="IPR011009">
    <property type="entry name" value="Kinase-like_dom_sf"/>
</dbReference>
<evidence type="ECO:0000256" key="6">
    <source>
        <dbReference type="ARBA" id="ARBA00022741"/>
    </source>
</evidence>
<dbReference type="GO" id="GO:0034271">
    <property type="term" value="C:phosphatidylinositol 3-kinase complex, class III, type I"/>
    <property type="evidence" value="ECO:0007669"/>
    <property type="project" value="TreeGrafter"/>
</dbReference>